<keyword evidence="2" id="KW-1185">Reference proteome</keyword>
<dbReference type="GeneID" id="84905951"/>
<name>A0ABS1BUF8_9NEIS</name>
<sequence>MLARTKQTARKPQGSLKTIMRSVTINAQNIASQKATIGSLKTCLRLR</sequence>
<gene>
    <name evidence="1" type="ORF">JDW22_09470</name>
</gene>
<dbReference type="Proteomes" id="UP000614058">
    <property type="component" value="Unassembled WGS sequence"/>
</dbReference>
<dbReference type="EMBL" id="JAEHNZ010000003">
    <property type="protein sequence ID" value="MBK0396793.1"/>
    <property type="molecule type" value="Genomic_DNA"/>
</dbReference>
<reference evidence="1 2" key="1">
    <citation type="journal article" date="2021" name="Pathogens">
        <title>Isolation and Characterization of Kingella bonacorsii sp. nov., A Novel Kingella Species Detected in a Stable Periodontitis Subject.</title>
        <authorList>
            <person name="Antezack A."/>
            <person name="Boxberger M."/>
            <person name="Rolland C."/>
            <person name="Monnet-Corti V."/>
            <person name="La Scola B."/>
        </authorList>
    </citation>
    <scope>NUCLEOTIDE SEQUENCE [LARGE SCALE GENOMIC DNA]</scope>
    <source>
        <strain evidence="1 2">Marseille-Q4569</strain>
    </source>
</reference>
<evidence type="ECO:0000313" key="1">
    <source>
        <dbReference type="EMBL" id="MBK0396793.1"/>
    </source>
</evidence>
<dbReference type="RefSeq" id="WP_003797064.1">
    <property type="nucleotide sequence ID" value="NZ_JAEHNZ010000003.1"/>
</dbReference>
<protein>
    <submittedName>
        <fullName evidence="1">Uncharacterized protein</fullName>
    </submittedName>
</protein>
<comment type="caution">
    <text evidence="1">The sequence shown here is derived from an EMBL/GenBank/DDBJ whole genome shotgun (WGS) entry which is preliminary data.</text>
</comment>
<proteinExistence type="predicted"/>
<organism evidence="1 2">
    <name type="scientific">Kingella bonacorsii</name>
    <dbReference type="NCBI Taxonomy" id="2796361"/>
    <lineage>
        <taxon>Bacteria</taxon>
        <taxon>Pseudomonadati</taxon>
        <taxon>Pseudomonadota</taxon>
        <taxon>Betaproteobacteria</taxon>
        <taxon>Neisseriales</taxon>
        <taxon>Neisseriaceae</taxon>
        <taxon>Kingella</taxon>
    </lineage>
</organism>
<accession>A0ABS1BUF8</accession>
<evidence type="ECO:0000313" key="2">
    <source>
        <dbReference type="Proteomes" id="UP000614058"/>
    </source>
</evidence>